<dbReference type="EMBL" id="ML119645">
    <property type="protein sequence ID" value="RPA88123.1"/>
    <property type="molecule type" value="Genomic_DNA"/>
</dbReference>
<sequence>MPNMWFWLVNNVLSLVCPCCFRRRAGIDTSRRWILAPEPTPTYYERRSNEPRPEFPTAGLSPERLLERKGLLDEYDKAMERHDEACMGYAKVIFDWGQWESKVKDSRLAQFKIDAKRKEYIEDEKRLRRGLTEGPKLAEIRFLEKSLKKLRVSIHETYCKNMHAPDGSQCIWDPLYLKLMAQKVIRWTTMAL</sequence>
<reference evidence="2 3" key="1">
    <citation type="journal article" date="2018" name="Nat. Ecol. Evol.">
        <title>Pezizomycetes genomes reveal the molecular basis of ectomycorrhizal truffle lifestyle.</title>
        <authorList>
            <person name="Murat C."/>
            <person name="Payen T."/>
            <person name="Noel B."/>
            <person name="Kuo A."/>
            <person name="Morin E."/>
            <person name="Chen J."/>
            <person name="Kohler A."/>
            <person name="Krizsan K."/>
            <person name="Balestrini R."/>
            <person name="Da Silva C."/>
            <person name="Montanini B."/>
            <person name="Hainaut M."/>
            <person name="Levati E."/>
            <person name="Barry K.W."/>
            <person name="Belfiori B."/>
            <person name="Cichocki N."/>
            <person name="Clum A."/>
            <person name="Dockter R.B."/>
            <person name="Fauchery L."/>
            <person name="Guy J."/>
            <person name="Iotti M."/>
            <person name="Le Tacon F."/>
            <person name="Lindquist E.A."/>
            <person name="Lipzen A."/>
            <person name="Malagnac F."/>
            <person name="Mello A."/>
            <person name="Molinier V."/>
            <person name="Miyauchi S."/>
            <person name="Poulain J."/>
            <person name="Riccioni C."/>
            <person name="Rubini A."/>
            <person name="Sitrit Y."/>
            <person name="Splivallo R."/>
            <person name="Traeger S."/>
            <person name="Wang M."/>
            <person name="Zifcakova L."/>
            <person name="Wipf D."/>
            <person name="Zambonelli A."/>
            <person name="Paolocci F."/>
            <person name="Nowrousian M."/>
            <person name="Ottonello S."/>
            <person name="Baldrian P."/>
            <person name="Spatafora J.W."/>
            <person name="Henrissat B."/>
            <person name="Nagy L.G."/>
            <person name="Aury J.M."/>
            <person name="Wincker P."/>
            <person name="Grigoriev I.V."/>
            <person name="Bonfante P."/>
            <person name="Martin F.M."/>
        </authorList>
    </citation>
    <scope>NUCLEOTIDE SEQUENCE [LARGE SCALE GENOMIC DNA]</scope>
    <source>
        <strain evidence="2 3">RN42</strain>
    </source>
</reference>
<protein>
    <submittedName>
        <fullName evidence="2">Uncharacterized protein</fullName>
    </submittedName>
</protein>
<dbReference type="AlphaFoldDB" id="A0A3N4IPK7"/>
<organism evidence="2 3">
    <name type="scientific">Ascobolus immersus RN42</name>
    <dbReference type="NCBI Taxonomy" id="1160509"/>
    <lineage>
        <taxon>Eukaryota</taxon>
        <taxon>Fungi</taxon>
        <taxon>Dikarya</taxon>
        <taxon>Ascomycota</taxon>
        <taxon>Pezizomycotina</taxon>
        <taxon>Pezizomycetes</taxon>
        <taxon>Pezizales</taxon>
        <taxon>Ascobolaceae</taxon>
        <taxon>Ascobolus</taxon>
    </lineage>
</organism>
<feature type="chain" id="PRO_5018080007" evidence="1">
    <location>
        <begin position="19"/>
        <end position="192"/>
    </location>
</feature>
<gene>
    <name evidence="2" type="ORF">BJ508DRAFT_337440</name>
</gene>
<keyword evidence="1" id="KW-0732">Signal</keyword>
<evidence type="ECO:0000313" key="2">
    <source>
        <dbReference type="EMBL" id="RPA88123.1"/>
    </source>
</evidence>
<accession>A0A3N4IPK7</accession>
<evidence type="ECO:0000256" key="1">
    <source>
        <dbReference type="SAM" id="SignalP"/>
    </source>
</evidence>
<evidence type="ECO:0000313" key="3">
    <source>
        <dbReference type="Proteomes" id="UP000275078"/>
    </source>
</evidence>
<name>A0A3N4IPK7_ASCIM</name>
<proteinExistence type="predicted"/>
<dbReference type="Proteomes" id="UP000275078">
    <property type="component" value="Unassembled WGS sequence"/>
</dbReference>
<feature type="signal peptide" evidence="1">
    <location>
        <begin position="1"/>
        <end position="18"/>
    </location>
</feature>
<keyword evidence="3" id="KW-1185">Reference proteome</keyword>